<keyword evidence="4" id="KW-1185">Reference proteome</keyword>
<accession>A0A1U9QVF8</accession>
<evidence type="ECO:0000256" key="1">
    <source>
        <dbReference type="SAM" id="MobiDB-lite"/>
    </source>
</evidence>
<dbReference type="OrthoDB" id="3872739at2"/>
<dbReference type="RefSeq" id="WP_078076821.1">
    <property type="nucleotide sequence ID" value="NZ_CP018047.1"/>
</dbReference>
<feature type="transmembrane region" description="Helical" evidence="2">
    <location>
        <begin position="27"/>
        <end position="48"/>
    </location>
</feature>
<sequence length="221" mass="22539">MTDKVNGRRRAGSWPGRVLARIRALPVWWIVPVCVLVGALAGGGYGMLRTPQYSATSYVLVVPTDKTDPAAALGFAQAYGRVASQVAAVGDAQVWAGVSSKVLKENVTTVTSPDAPMISVTATSSGAQAAVSMADGVARSLVLNGTQMQGSTNVKVVQFSRAVKPTSPVSPSVPLAALVGAAAGGLLGGLGVLVRPKRRREEVHATVPGPATASVPQTESV</sequence>
<dbReference type="Proteomes" id="UP000189677">
    <property type="component" value="Chromosome"/>
</dbReference>
<proteinExistence type="predicted"/>
<gene>
    <name evidence="3" type="ORF">BBN63_20435</name>
</gene>
<keyword evidence="2" id="KW-0812">Transmembrane</keyword>
<evidence type="ECO:0000313" key="4">
    <source>
        <dbReference type="Proteomes" id="UP000189677"/>
    </source>
</evidence>
<dbReference type="KEGG" id="snw:BBN63_20435"/>
<feature type="region of interest" description="Disordered" evidence="1">
    <location>
        <begin position="200"/>
        <end position="221"/>
    </location>
</feature>
<keyword evidence="2" id="KW-1133">Transmembrane helix</keyword>
<keyword evidence="2" id="KW-0472">Membrane</keyword>
<protein>
    <submittedName>
        <fullName evidence="3">Lipopolysaccharide biosynthesis protein</fullName>
    </submittedName>
</protein>
<organism evidence="3 4">
    <name type="scientific">Streptomyces niveus</name>
    <name type="common">Streptomyces spheroides</name>
    <dbReference type="NCBI Taxonomy" id="193462"/>
    <lineage>
        <taxon>Bacteria</taxon>
        <taxon>Bacillati</taxon>
        <taxon>Actinomycetota</taxon>
        <taxon>Actinomycetes</taxon>
        <taxon>Kitasatosporales</taxon>
        <taxon>Streptomycetaceae</taxon>
        <taxon>Streptomyces</taxon>
    </lineage>
</organism>
<dbReference type="AlphaFoldDB" id="A0A1U9QVF8"/>
<reference evidence="3 4" key="1">
    <citation type="submission" date="2016-11" db="EMBL/GenBank/DDBJ databases">
        <title>Complete genome sequence of Streptomyces niveus SCSIO 3406.</title>
        <authorList>
            <person name="Zhu Q."/>
            <person name="Cheng W."/>
            <person name="Song Y."/>
            <person name="Li Q."/>
            <person name="Ju J."/>
        </authorList>
    </citation>
    <scope>NUCLEOTIDE SEQUENCE [LARGE SCALE GENOMIC DNA]</scope>
    <source>
        <strain evidence="3 4">SCSIO 3406</strain>
    </source>
</reference>
<name>A0A1U9QVF8_STRNV</name>
<feature type="transmembrane region" description="Helical" evidence="2">
    <location>
        <begin position="173"/>
        <end position="194"/>
    </location>
</feature>
<evidence type="ECO:0000256" key="2">
    <source>
        <dbReference type="SAM" id="Phobius"/>
    </source>
</evidence>
<dbReference type="EMBL" id="CP018047">
    <property type="protein sequence ID" value="AQU68226.1"/>
    <property type="molecule type" value="Genomic_DNA"/>
</dbReference>
<evidence type="ECO:0000313" key="3">
    <source>
        <dbReference type="EMBL" id="AQU68226.1"/>
    </source>
</evidence>